<feature type="transmembrane region" description="Helical" evidence="1">
    <location>
        <begin position="84"/>
        <end position="105"/>
    </location>
</feature>
<evidence type="ECO:0000313" key="2">
    <source>
        <dbReference type="EMBL" id="AAL61655.1"/>
    </source>
</evidence>
<organism evidence="2">
    <name type="scientific">Cucumis sativus</name>
    <name type="common">Cucumber</name>
    <dbReference type="NCBI Taxonomy" id="3659"/>
    <lineage>
        <taxon>Eukaryota</taxon>
        <taxon>Viridiplantae</taxon>
        <taxon>Streptophyta</taxon>
        <taxon>Embryophyta</taxon>
        <taxon>Tracheophyta</taxon>
        <taxon>Spermatophyta</taxon>
        <taxon>Magnoliopsida</taxon>
        <taxon>eudicotyledons</taxon>
        <taxon>Gunneridae</taxon>
        <taxon>Pentapetalae</taxon>
        <taxon>rosids</taxon>
        <taxon>fabids</taxon>
        <taxon>Cucurbitales</taxon>
        <taxon>Cucurbitaceae</taxon>
        <taxon>Benincaseae</taxon>
        <taxon>Cucumis</taxon>
    </lineage>
</organism>
<keyword evidence="1" id="KW-1133">Transmembrane helix</keyword>
<name>Q8VWW2_CUCSA</name>
<protein>
    <submittedName>
        <fullName evidence="2">Two-component response regulator-like protein</fullName>
    </submittedName>
</protein>
<sequence>MYNKSSIVRNESPSSSKFLFNNLSLIYNFSNAPPPLPYRLIKSPLRRHCCCIFFFFFSSPPPNLLLLLLPYLPFSSYSSSQTQFPLLLVPTSIRSLFLILLLLLLDFDLPSLSSSSYAVSVYSHRTIELASEKTPPRLLLNIC</sequence>
<dbReference type="EMBL" id="AF442485">
    <property type="protein sequence ID" value="AAL61655.1"/>
    <property type="molecule type" value="mRNA"/>
</dbReference>
<proteinExistence type="evidence at transcript level"/>
<accession>Q8VWW2</accession>
<evidence type="ECO:0000256" key="1">
    <source>
        <dbReference type="SAM" id="Phobius"/>
    </source>
</evidence>
<feature type="transmembrane region" description="Helical" evidence="1">
    <location>
        <begin position="49"/>
        <end position="72"/>
    </location>
</feature>
<keyword evidence="1" id="KW-0812">Transmembrane</keyword>
<keyword evidence="1" id="KW-0472">Membrane</keyword>
<reference evidence="2" key="1">
    <citation type="submission" date="2001-11" db="EMBL/GenBank/DDBJ databases">
        <title>Cucumber homolog of Arabidopsis two-component response regulator-like protein.</title>
        <authorList>
            <person name="Bai S.-L."/>
            <person name="Liang Y.-K."/>
            <person name="Wang D.-H."/>
            <person name="Lu X.-C."/>
            <person name="Xu Z.-H."/>
            <person name="Bai S.-N."/>
        </authorList>
    </citation>
    <scope>NUCLEOTIDE SEQUENCE</scope>
    <source>
        <tissue evidence="2">Stem apex and young flower</tissue>
    </source>
</reference>
<dbReference type="AlphaFoldDB" id="Q8VWW2"/>